<evidence type="ECO:0000256" key="10">
    <source>
        <dbReference type="SAM" id="Phobius"/>
    </source>
</evidence>
<evidence type="ECO:0000256" key="1">
    <source>
        <dbReference type="ARBA" id="ARBA00004141"/>
    </source>
</evidence>
<evidence type="ECO:0000256" key="7">
    <source>
        <dbReference type="ARBA" id="ARBA00023303"/>
    </source>
</evidence>
<dbReference type="SUPFAM" id="SSF81324">
    <property type="entry name" value="Voltage-gated potassium channels"/>
    <property type="match status" value="3"/>
</dbReference>
<dbReference type="WBParaSite" id="maker-uti_cns_0007128-snap-gene-0.6-mRNA-1">
    <property type="protein sequence ID" value="maker-uti_cns_0007128-snap-gene-0.6-mRNA-1"/>
    <property type="gene ID" value="maker-uti_cns_0007128-snap-gene-0.6"/>
</dbReference>
<keyword evidence="4 10" id="KW-1133">Transmembrane helix</keyword>
<feature type="transmembrane region" description="Helical" evidence="10">
    <location>
        <begin position="263"/>
        <end position="280"/>
    </location>
</feature>
<keyword evidence="2 8" id="KW-0813">Transport</keyword>
<feature type="region of interest" description="Disordered" evidence="9">
    <location>
        <begin position="541"/>
        <end position="564"/>
    </location>
</feature>
<evidence type="ECO:0000256" key="5">
    <source>
        <dbReference type="ARBA" id="ARBA00023065"/>
    </source>
</evidence>
<evidence type="ECO:0000259" key="11">
    <source>
        <dbReference type="Pfam" id="PF07885"/>
    </source>
</evidence>
<comment type="subcellular location">
    <subcellularLocation>
        <location evidence="1">Membrane</location>
        <topology evidence="1">Multi-pass membrane protein</topology>
    </subcellularLocation>
</comment>
<evidence type="ECO:0000256" key="6">
    <source>
        <dbReference type="ARBA" id="ARBA00023136"/>
    </source>
</evidence>
<reference evidence="13" key="1">
    <citation type="submission" date="2016-11" db="UniProtKB">
        <authorList>
            <consortium name="WormBaseParasite"/>
        </authorList>
    </citation>
    <scope>IDENTIFICATION</scope>
</reference>
<dbReference type="AlphaFoldDB" id="A0A1I8HPD6"/>
<feature type="region of interest" description="Disordered" evidence="9">
    <location>
        <begin position="693"/>
        <end position="777"/>
    </location>
</feature>
<name>A0A1I8HPD6_9PLAT</name>
<evidence type="ECO:0000313" key="12">
    <source>
        <dbReference type="Proteomes" id="UP000095280"/>
    </source>
</evidence>
<feature type="transmembrane region" description="Helical" evidence="10">
    <location>
        <begin position="653"/>
        <end position="674"/>
    </location>
</feature>
<dbReference type="GO" id="GO:0015271">
    <property type="term" value="F:outward rectifier potassium channel activity"/>
    <property type="evidence" value="ECO:0007669"/>
    <property type="project" value="TreeGrafter"/>
</dbReference>
<organism evidence="12 13">
    <name type="scientific">Macrostomum lignano</name>
    <dbReference type="NCBI Taxonomy" id="282301"/>
    <lineage>
        <taxon>Eukaryota</taxon>
        <taxon>Metazoa</taxon>
        <taxon>Spiralia</taxon>
        <taxon>Lophotrochozoa</taxon>
        <taxon>Platyhelminthes</taxon>
        <taxon>Rhabditophora</taxon>
        <taxon>Macrostomorpha</taxon>
        <taxon>Macrostomida</taxon>
        <taxon>Macrostomidae</taxon>
        <taxon>Macrostomum</taxon>
    </lineage>
</organism>
<feature type="transmembrane region" description="Helical" evidence="10">
    <location>
        <begin position="300"/>
        <end position="321"/>
    </location>
</feature>
<feature type="transmembrane region" description="Helical" evidence="10">
    <location>
        <begin position="236"/>
        <end position="256"/>
    </location>
</feature>
<feature type="transmembrane region" description="Helical" evidence="10">
    <location>
        <begin position="615"/>
        <end position="633"/>
    </location>
</feature>
<dbReference type="PANTHER" id="PTHR11003:SF334">
    <property type="entry name" value="FI03418P"/>
    <property type="match status" value="1"/>
</dbReference>
<evidence type="ECO:0000256" key="3">
    <source>
        <dbReference type="ARBA" id="ARBA00022692"/>
    </source>
</evidence>
<feature type="compositionally biased region" description="Acidic residues" evidence="9">
    <location>
        <begin position="697"/>
        <end position="706"/>
    </location>
</feature>
<proteinExistence type="inferred from homology"/>
<feature type="transmembrane region" description="Helical" evidence="10">
    <location>
        <begin position="96"/>
        <end position="116"/>
    </location>
</feature>
<protein>
    <submittedName>
        <fullName evidence="13">Ion_trans_2 domain-containing protein</fullName>
    </submittedName>
</protein>
<accession>A0A1I8HPD6</accession>
<dbReference type="GO" id="GO:0022841">
    <property type="term" value="F:potassium ion leak channel activity"/>
    <property type="evidence" value="ECO:0007669"/>
    <property type="project" value="TreeGrafter"/>
</dbReference>
<keyword evidence="7 8" id="KW-0407">Ion channel</keyword>
<evidence type="ECO:0000256" key="4">
    <source>
        <dbReference type="ARBA" id="ARBA00022989"/>
    </source>
</evidence>
<feature type="transmembrane region" description="Helical" evidence="10">
    <location>
        <begin position="489"/>
        <end position="509"/>
    </location>
</feature>
<feature type="transmembrane region" description="Helical" evidence="10">
    <location>
        <begin position="459"/>
        <end position="477"/>
    </location>
</feature>
<feature type="domain" description="Potassium channel" evidence="11">
    <location>
        <begin position="244"/>
        <end position="323"/>
    </location>
</feature>
<dbReference type="GO" id="GO:0005886">
    <property type="term" value="C:plasma membrane"/>
    <property type="evidence" value="ECO:0007669"/>
    <property type="project" value="TreeGrafter"/>
</dbReference>
<feature type="compositionally biased region" description="Polar residues" evidence="9">
    <location>
        <begin position="759"/>
        <end position="777"/>
    </location>
</feature>
<feature type="domain" description="Potassium channel" evidence="11">
    <location>
        <begin position="596"/>
        <end position="678"/>
    </location>
</feature>
<dbReference type="Gene3D" id="1.10.287.70">
    <property type="match status" value="3"/>
</dbReference>
<evidence type="ECO:0000256" key="2">
    <source>
        <dbReference type="ARBA" id="ARBA00022448"/>
    </source>
</evidence>
<keyword evidence="5 8" id="KW-0406">Ion transport</keyword>
<dbReference type="Pfam" id="PF07885">
    <property type="entry name" value="Ion_trans_2"/>
    <property type="match status" value="3"/>
</dbReference>
<dbReference type="InterPro" id="IPR013099">
    <property type="entry name" value="K_chnl_dom"/>
</dbReference>
<evidence type="ECO:0000256" key="8">
    <source>
        <dbReference type="RuleBase" id="RU003857"/>
    </source>
</evidence>
<dbReference type="InterPro" id="IPR003280">
    <property type="entry name" value="2pore_dom_K_chnl"/>
</dbReference>
<feature type="compositionally biased region" description="Low complexity" evidence="9">
    <location>
        <begin position="733"/>
        <end position="751"/>
    </location>
</feature>
<dbReference type="Proteomes" id="UP000095280">
    <property type="component" value="Unplaced"/>
</dbReference>
<evidence type="ECO:0000256" key="9">
    <source>
        <dbReference type="SAM" id="MobiDB-lite"/>
    </source>
</evidence>
<feature type="transmembrane region" description="Helical" evidence="10">
    <location>
        <begin position="588"/>
        <end position="608"/>
    </location>
</feature>
<keyword evidence="3 8" id="KW-0812">Transmembrane</keyword>
<dbReference type="PRINTS" id="PR01333">
    <property type="entry name" value="2POREKCHANEL"/>
</dbReference>
<dbReference type="PANTHER" id="PTHR11003">
    <property type="entry name" value="POTASSIUM CHANNEL, SUBFAMILY K"/>
    <property type="match status" value="1"/>
</dbReference>
<feature type="transmembrane region" description="Helical" evidence="10">
    <location>
        <begin position="354"/>
        <end position="379"/>
    </location>
</feature>
<dbReference type="GO" id="GO:0030322">
    <property type="term" value="P:stabilization of membrane potential"/>
    <property type="evidence" value="ECO:0007669"/>
    <property type="project" value="TreeGrafter"/>
</dbReference>
<sequence length="777" mass="86053">MYSNGGFEADMFDGSYQAKSTAQRQPPLKSAAVSTSRFHHAGGVWGFRGFDVETDTAAVVKHNGAPDSSAKAQDAASQSKCRKCCKRFGSIMLSQLGTFVIVIFYVVMGGFLFQYLEVENEVSSCQTKYDKYLSKRNEAVDRIYNMAQNGKNAIGEPTAMLFKAFYLNICCCKCFIKRKCPEEKAVEESIREQQRQQSSWTTADESGKMPPAKVKDLVVVEEDDEEDDEEEDIVNIPISVTILLLILYILLGAAVFRIWEKWTLIEGTYFSFITLSTIGFGDYVPGKDGPFNSMTVITELLVGALYCFFGLTVLSMCINLIQDEISAKFHWIGLKLGMVKRVEQPSDDESEDEFAAIMLSHLGTLTLVIIYLIMGGFLFNYLEETNEKSACSIAYSKYEAKRNEATDRVYNIAQGANSSLSKSAILSQLEVFAKDIYTLSVDPTKNCSTIGTVDNPANWVLANAIYFCTTIVTTIGYGHISPTTQWGQIICMIYAILGIPLMLLFLTKIGEPTAMLFRSFYLNICCCKCFVKRRHPAQSAGEQQQTEWRNVEDGGDGQAKQPPPKVGTVLVVEEDDNDDDFDDEVVNIPITVTIMLLILYILVGAAVFTAWEKDWTLVEGTYFSFITLSTIGFGDYVPGRNGPFDDVSVIMELLVGAIYCLFGLAMLSMCMNLIQDEITAKLRWIGNKMGIKTKSSEDEEEDEDESSCCHSDDSSDACSSDEANLPDYNGTNGRSAATRRTGRSRTSTMGRSAKRVTAGQVSARQMSARQVIGDSSA</sequence>
<evidence type="ECO:0000313" key="13">
    <source>
        <dbReference type="WBParaSite" id="maker-uti_cns_0007128-snap-gene-0.6-mRNA-1"/>
    </source>
</evidence>
<keyword evidence="6 10" id="KW-0472">Membrane</keyword>
<comment type="similarity">
    <text evidence="8">Belongs to the two pore domain potassium channel (TC 1.A.1.8) family.</text>
</comment>
<keyword evidence="12" id="KW-1185">Reference proteome</keyword>
<feature type="domain" description="Potassium channel" evidence="11">
    <location>
        <begin position="454"/>
        <end position="511"/>
    </location>
</feature>